<dbReference type="AlphaFoldDB" id="A0A819XXN1"/>
<name>A0A819XXN1_9BILA</name>
<organism evidence="5 6">
    <name type="scientific">Adineta steineri</name>
    <dbReference type="NCBI Taxonomy" id="433720"/>
    <lineage>
        <taxon>Eukaryota</taxon>
        <taxon>Metazoa</taxon>
        <taxon>Spiralia</taxon>
        <taxon>Gnathifera</taxon>
        <taxon>Rotifera</taxon>
        <taxon>Eurotatoria</taxon>
        <taxon>Bdelloidea</taxon>
        <taxon>Adinetida</taxon>
        <taxon>Adinetidae</taxon>
        <taxon>Adineta</taxon>
    </lineage>
</organism>
<dbReference type="Gene3D" id="2.120.10.30">
    <property type="entry name" value="TolB, C-terminal domain"/>
    <property type="match status" value="2"/>
</dbReference>
<keyword evidence="1" id="KW-0732">Signal</keyword>
<dbReference type="Proteomes" id="UP000663868">
    <property type="component" value="Unassembled WGS sequence"/>
</dbReference>
<dbReference type="SUPFAM" id="SSF63825">
    <property type="entry name" value="YWTD domain"/>
    <property type="match status" value="1"/>
</dbReference>
<dbReference type="Pfam" id="PF01436">
    <property type="entry name" value="NHL"/>
    <property type="match status" value="1"/>
</dbReference>
<protein>
    <recommendedName>
        <fullName evidence="7">NHL repeat containing protein</fullName>
    </recommendedName>
</protein>
<sequence length="296" mass="33286">SKSNKWKQNAITVVGGNGQGQELNQINKPVGIFIDKKKNIFIADCYNHRIVEWKYNAKEGQIIAGENGRGNQIDQLNYPTDLVVNQQSHSIIIADKGNRRVIHWLNQKQQQILINNIDCLGLAMDKHGFLYVNDWKNNEVRRWKIGEYNNEGIVVAGGNGQGNQLNQLNYPTFIFVDGDQTVYVSDQKNHRVMKWRKGAKEGIVVAGGNGKGRILNQLCSPQGIFVDDLGQIYVADSGNHRVIRWCEEEEEGEIVVGGNGQGNQLNSPMGLSFDDDANLYVANYSNERITKFEIVL</sequence>
<evidence type="ECO:0008006" key="7">
    <source>
        <dbReference type="Google" id="ProtNLM"/>
    </source>
</evidence>
<evidence type="ECO:0000256" key="1">
    <source>
        <dbReference type="ARBA" id="ARBA00022729"/>
    </source>
</evidence>
<dbReference type="PROSITE" id="PS51125">
    <property type="entry name" value="NHL"/>
    <property type="match status" value="1"/>
</dbReference>
<accession>A0A819XXN1</accession>
<evidence type="ECO:0000313" key="6">
    <source>
        <dbReference type="Proteomes" id="UP000663868"/>
    </source>
</evidence>
<dbReference type="InterPro" id="IPR011042">
    <property type="entry name" value="6-blade_b-propeller_TolB-like"/>
</dbReference>
<feature type="non-terminal residue" evidence="5">
    <location>
        <position position="1"/>
    </location>
</feature>
<gene>
    <name evidence="5" type="ORF">KXQ929_LOCUS37082</name>
</gene>
<dbReference type="SUPFAM" id="SSF63829">
    <property type="entry name" value="Calcium-dependent phosphotriesterase"/>
    <property type="match status" value="1"/>
</dbReference>
<feature type="repeat" description="NHL" evidence="4">
    <location>
        <begin position="211"/>
        <end position="242"/>
    </location>
</feature>
<evidence type="ECO:0000256" key="2">
    <source>
        <dbReference type="ARBA" id="ARBA00022737"/>
    </source>
</evidence>
<keyword evidence="3" id="KW-0325">Glycoprotein</keyword>
<keyword evidence="2" id="KW-0677">Repeat</keyword>
<evidence type="ECO:0000256" key="4">
    <source>
        <dbReference type="PROSITE-ProRule" id="PRU00504"/>
    </source>
</evidence>
<dbReference type="CDD" id="cd05819">
    <property type="entry name" value="NHL"/>
    <property type="match status" value="1"/>
</dbReference>
<comment type="caution">
    <text evidence="5">The sequence shown here is derived from an EMBL/GenBank/DDBJ whole genome shotgun (WGS) entry which is preliminary data.</text>
</comment>
<evidence type="ECO:0000313" key="5">
    <source>
        <dbReference type="EMBL" id="CAF4147823.1"/>
    </source>
</evidence>
<evidence type="ECO:0000256" key="3">
    <source>
        <dbReference type="ARBA" id="ARBA00023180"/>
    </source>
</evidence>
<dbReference type="EMBL" id="CAJOBB010006004">
    <property type="protein sequence ID" value="CAF4147823.1"/>
    <property type="molecule type" value="Genomic_DNA"/>
</dbReference>
<dbReference type="PANTHER" id="PTHR10680">
    <property type="entry name" value="PEPTIDYL-GLYCINE ALPHA-AMIDATING MONOOXYGENASE"/>
    <property type="match status" value="1"/>
</dbReference>
<dbReference type="InterPro" id="IPR001258">
    <property type="entry name" value="NHL_repeat"/>
</dbReference>
<proteinExistence type="predicted"/>
<dbReference type="GO" id="GO:0005576">
    <property type="term" value="C:extracellular region"/>
    <property type="evidence" value="ECO:0007669"/>
    <property type="project" value="TreeGrafter"/>
</dbReference>
<reference evidence="5" key="1">
    <citation type="submission" date="2021-02" db="EMBL/GenBank/DDBJ databases">
        <authorList>
            <person name="Nowell W R."/>
        </authorList>
    </citation>
    <scope>NUCLEOTIDE SEQUENCE</scope>
</reference>
<dbReference type="PANTHER" id="PTHR10680:SF28">
    <property type="entry name" value="SMP-30_GLUCONOLACTONASE_LRE-LIKE REGION DOMAIN-CONTAINING PROTEIN"/>
    <property type="match status" value="1"/>
</dbReference>